<evidence type="ECO:0000256" key="5">
    <source>
        <dbReference type="ARBA" id="ARBA00022989"/>
    </source>
</evidence>
<evidence type="ECO:0000256" key="4">
    <source>
        <dbReference type="ARBA" id="ARBA00022692"/>
    </source>
</evidence>
<evidence type="ECO:0000313" key="11">
    <source>
        <dbReference type="Proteomes" id="UP001154111"/>
    </source>
</evidence>
<name>A0AAU9VG39_9FIRM</name>
<proteinExistence type="inferred from homology"/>
<dbReference type="Proteomes" id="UP001154111">
    <property type="component" value="Chromosome"/>
</dbReference>
<dbReference type="InterPro" id="IPR051539">
    <property type="entry name" value="T4SS-coupling_protein"/>
</dbReference>
<dbReference type="RefSeq" id="WP_238000579.1">
    <property type="nucleotide sequence ID" value="NZ_OW659477.1"/>
</dbReference>
<dbReference type="PANTHER" id="PTHR37937:SF1">
    <property type="entry name" value="CONJUGATIVE TRANSFER: DNA TRANSPORT"/>
    <property type="match status" value="1"/>
</dbReference>
<feature type="transmembrane region" description="Helical" evidence="7">
    <location>
        <begin position="7"/>
        <end position="26"/>
    </location>
</feature>
<dbReference type="PANTHER" id="PTHR37937">
    <property type="entry name" value="CONJUGATIVE TRANSFER: DNA TRANSPORT"/>
    <property type="match status" value="1"/>
</dbReference>
<comment type="subcellular location">
    <subcellularLocation>
        <location evidence="1">Cell membrane</location>
        <topology evidence="1">Multi-pass membrane protein</topology>
    </subcellularLocation>
</comment>
<dbReference type="GO" id="GO:0005886">
    <property type="term" value="C:plasma membrane"/>
    <property type="evidence" value="ECO:0007669"/>
    <property type="project" value="UniProtKB-SubCell"/>
</dbReference>
<dbReference type="SUPFAM" id="SSF52540">
    <property type="entry name" value="P-loop containing nucleoside triphosphate hydrolases"/>
    <property type="match status" value="1"/>
</dbReference>
<dbReference type="Pfam" id="PF02534">
    <property type="entry name" value="T4SS-DNA_transf"/>
    <property type="match status" value="1"/>
</dbReference>
<dbReference type="Gene3D" id="3.40.50.300">
    <property type="entry name" value="P-loop containing nucleotide triphosphate hydrolases"/>
    <property type="match status" value="1"/>
</dbReference>
<evidence type="ECO:0000313" key="10">
    <source>
        <dbReference type="Proteomes" id="UP001154095"/>
    </source>
</evidence>
<evidence type="ECO:0000256" key="2">
    <source>
        <dbReference type="ARBA" id="ARBA00008806"/>
    </source>
</evidence>
<dbReference type="EMBL" id="OW659496">
    <property type="protein sequence ID" value="CAH2762070.1"/>
    <property type="molecule type" value="Genomic_DNA"/>
</dbReference>
<dbReference type="CDD" id="cd01127">
    <property type="entry name" value="TrwB_TraG_TraD_VirD4"/>
    <property type="match status" value="1"/>
</dbReference>
<keyword evidence="10" id="KW-1185">Reference proteome</keyword>
<gene>
    <name evidence="9" type="ORF">ERYAMS2_01030</name>
    <name evidence="8" type="ORF">ERYAMS_00737</name>
</gene>
<reference evidence="9" key="1">
    <citation type="submission" date="2022-04" db="EMBL/GenBank/DDBJ databases">
        <authorList>
            <person name="Forde T."/>
        </authorList>
    </citation>
    <scope>NUCLEOTIDE SEQUENCE</scope>
    <source>
        <strain evidence="9">A18Y016a</strain>
        <strain evidence="8">A18Y020d</strain>
    </source>
</reference>
<dbReference type="AlphaFoldDB" id="A0AAU9VG39"/>
<sequence>MIFIVSMILYLFGIMTYIVLMSYDYSTNKLIMSALLPSFLNIKWQYLLSSAILFIVIPLYIHLGKKAQASANKKQVAGDLHGSGAWADLKEIRENYQSYTFKDFYNDKCVPSGWLVYYSPKTHEHFFDITPCSALTLAPARRGKTTAISIPEILYNAKSDASMFIPDTKGEMLDLLKPILDELGIRIINYNLDDTEYSDKYNLIGDVSDYWDKHLEALSNGDTTESNKALALCQQNALIIAEQMILATKREDTGAMHSFFLGTSIGWIASCILLVVQFAPKHLRHFPSVVSVCKDLAVQSFEENKLGLILSKLKSDNLAVSVAGGAMSAEKELLNNVTSSVLDAMQPFENKALLNVFNYSGSNCLEDSVNQQTFTFLNFPLNNTSACSIASLMITQHVEGLAVIAKNTKSNHSSDVGKLKRPYRIEGEEIGNIPAIKGMEKYLSLYQGFGITFSLVFQDYTQIKRRYGNNAETILKNADIKRYIGFNADDVDFGKRVSQALGTITVETKSQSNSYRGGYGGGPHRSTSTNLIKRELMTVEEVLQTRDAIIMKSPNKPLKTSFVPYYDKRFPVKLSRSGYKGKRVGFENIKVFNESELFEIINLKKIKNENVIDSIKADDMLTEVKKRELDLTMMDIENKIN</sequence>
<evidence type="ECO:0000313" key="8">
    <source>
        <dbReference type="EMBL" id="CAH2762070.1"/>
    </source>
</evidence>
<keyword evidence="4 7" id="KW-0812">Transmembrane</keyword>
<protein>
    <submittedName>
        <fullName evidence="9">Type IV secretory system conjugative DNA transfer family protein</fullName>
    </submittedName>
</protein>
<dbReference type="EMBL" id="OW659477">
    <property type="protein sequence ID" value="CAH2762089.1"/>
    <property type="molecule type" value="Genomic_DNA"/>
</dbReference>
<organism evidence="9 11">
    <name type="scientific">Erysipelothrix amsterdamensis</name>
    <dbReference type="NCBI Taxonomy" id="2929157"/>
    <lineage>
        <taxon>Bacteria</taxon>
        <taxon>Bacillati</taxon>
        <taxon>Bacillota</taxon>
        <taxon>Erysipelotrichia</taxon>
        <taxon>Erysipelotrichales</taxon>
        <taxon>Erysipelotrichaceae</taxon>
        <taxon>Erysipelothrix</taxon>
    </lineage>
</organism>
<feature type="transmembrane region" description="Helical" evidence="7">
    <location>
        <begin position="259"/>
        <end position="279"/>
    </location>
</feature>
<evidence type="ECO:0000256" key="3">
    <source>
        <dbReference type="ARBA" id="ARBA00022475"/>
    </source>
</evidence>
<comment type="similarity">
    <text evidence="2">Belongs to the VirD4/TraG family.</text>
</comment>
<evidence type="ECO:0000256" key="6">
    <source>
        <dbReference type="ARBA" id="ARBA00023136"/>
    </source>
</evidence>
<evidence type="ECO:0000256" key="1">
    <source>
        <dbReference type="ARBA" id="ARBA00004651"/>
    </source>
</evidence>
<keyword evidence="3" id="KW-1003">Cell membrane</keyword>
<accession>A0AAU9VG39</accession>
<keyword evidence="5 7" id="KW-1133">Transmembrane helix</keyword>
<evidence type="ECO:0000256" key="7">
    <source>
        <dbReference type="SAM" id="Phobius"/>
    </source>
</evidence>
<dbReference type="InterPro" id="IPR027417">
    <property type="entry name" value="P-loop_NTPase"/>
</dbReference>
<dbReference type="InterPro" id="IPR003688">
    <property type="entry name" value="TraG/VirD4"/>
</dbReference>
<feature type="transmembrane region" description="Helical" evidence="7">
    <location>
        <begin position="46"/>
        <end position="63"/>
    </location>
</feature>
<keyword evidence="6 7" id="KW-0472">Membrane</keyword>
<evidence type="ECO:0000313" key="9">
    <source>
        <dbReference type="EMBL" id="CAH2762089.1"/>
    </source>
</evidence>
<dbReference type="Proteomes" id="UP001154095">
    <property type="component" value="Chromosome"/>
</dbReference>